<keyword evidence="2" id="KW-1185">Reference proteome</keyword>
<dbReference type="EMBL" id="CP141059">
    <property type="protein sequence ID" value="WQQ25123.1"/>
    <property type="molecule type" value="Genomic_DNA"/>
</dbReference>
<gene>
    <name evidence="1" type="ORF">SHK19_14250</name>
</gene>
<name>A0ABZ0ZL97_9ACTN</name>
<proteinExistence type="predicted"/>
<evidence type="ECO:0000313" key="2">
    <source>
        <dbReference type="Proteomes" id="UP001327225"/>
    </source>
</evidence>
<evidence type="ECO:0000313" key="1">
    <source>
        <dbReference type="EMBL" id="WQQ25123.1"/>
    </source>
</evidence>
<organism evidence="1 2">
    <name type="scientific">Nocardioides bizhenqiangii</name>
    <dbReference type="NCBI Taxonomy" id="3095076"/>
    <lineage>
        <taxon>Bacteria</taxon>
        <taxon>Bacillati</taxon>
        <taxon>Actinomycetota</taxon>
        <taxon>Actinomycetes</taxon>
        <taxon>Propionibacteriales</taxon>
        <taxon>Nocardioidaceae</taxon>
        <taxon>Nocardioides</taxon>
    </lineage>
</organism>
<evidence type="ECO:0008006" key="3">
    <source>
        <dbReference type="Google" id="ProtNLM"/>
    </source>
</evidence>
<sequence>MFEIELDMFSGLPNPRWELEGKEADAFIARIVANRRQVRSLRSIGPVLGYRGYIVRAYGETARRLAASGIPPVFRISSLPEELAPSEQDALSGFEGQTLASEPEDGEETIDEFDGLPRPVPGTCSLAYTRWNDFSFWNGSRQENNNCYCYAANYAANHFGMPGRKAGQGLLLGSRTINYRDKPTAGEFTEAMRADGWRTGCTGKSLRITAVMAKITRHSDGHLFWDFHFYRKNLVTSTNAVRWCHKAGETPATNKDASGNYITSVQNADRTFSDPFFHYDYWQVVDTYFTAPEVTSLRID</sequence>
<accession>A0ABZ0ZL97</accession>
<protein>
    <recommendedName>
        <fullName evidence="3">Amidase domain-containing protein</fullName>
    </recommendedName>
</protein>
<dbReference type="Proteomes" id="UP001327225">
    <property type="component" value="Chromosome"/>
</dbReference>
<reference evidence="2" key="1">
    <citation type="submission" date="2023-12" db="EMBL/GenBank/DDBJ databases">
        <title>Novel species in genus Nocardioides.</title>
        <authorList>
            <person name="Zhou H."/>
        </authorList>
    </citation>
    <scope>NUCLEOTIDE SEQUENCE [LARGE SCALE GENOMIC DNA]</scope>
    <source>
        <strain evidence="2">HM61</strain>
    </source>
</reference>
<dbReference type="RefSeq" id="WP_322455642.1">
    <property type="nucleotide sequence ID" value="NZ_CP141059.1"/>
</dbReference>